<evidence type="ECO:0000313" key="2">
    <source>
        <dbReference type="EMBL" id="MFE4108561.1"/>
    </source>
</evidence>
<name>A0ABW6IK01_9CYAN</name>
<dbReference type="InterPro" id="IPR027417">
    <property type="entry name" value="P-loop_NTPase"/>
</dbReference>
<dbReference type="Gene3D" id="3.40.50.300">
    <property type="entry name" value="P-loop containing nucleotide triphosphate hydrolases"/>
    <property type="match status" value="1"/>
</dbReference>
<accession>A0ABW6IK01</accession>
<dbReference type="Proteomes" id="UP001600165">
    <property type="component" value="Unassembled WGS sequence"/>
</dbReference>
<evidence type="ECO:0008006" key="4">
    <source>
        <dbReference type="Google" id="ProtNLM"/>
    </source>
</evidence>
<comment type="caution">
    <text evidence="2">The sequence shown here is derived from an EMBL/GenBank/DDBJ whole genome shotgun (WGS) entry which is preliminary data.</text>
</comment>
<reference evidence="2 3" key="1">
    <citation type="submission" date="2024-10" db="EMBL/GenBank/DDBJ databases">
        <authorList>
            <person name="Ratan Roy A."/>
            <person name="Morales Sandoval P.H."/>
            <person name="De Los Santos Villalobos S."/>
            <person name="Chakraborty S."/>
            <person name="Mukherjee J."/>
        </authorList>
    </citation>
    <scope>NUCLEOTIDE SEQUENCE [LARGE SCALE GENOMIC DNA]</scope>
    <source>
        <strain evidence="2 3">S1</strain>
    </source>
</reference>
<protein>
    <recommendedName>
        <fullName evidence="4">ATP-binding protein</fullName>
    </recommendedName>
</protein>
<feature type="compositionally biased region" description="Acidic residues" evidence="1">
    <location>
        <begin position="230"/>
        <end position="239"/>
    </location>
</feature>
<gene>
    <name evidence="2" type="ORF">ACFVKH_19970</name>
</gene>
<evidence type="ECO:0000313" key="3">
    <source>
        <dbReference type="Proteomes" id="UP001600165"/>
    </source>
</evidence>
<proteinExistence type="predicted"/>
<organism evidence="2 3">
    <name type="scientific">Almyronema epifaneia S1</name>
    <dbReference type="NCBI Taxonomy" id="2991925"/>
    <lineage>
        <taxon>Bacteria</taxon>
        <taxon>Bacillati</taxon>
        <taxon>Cyanobacteriota</taxon>
        <taxon>Cyanophyceae</taxon>
        <taxon>Nodosilineales</taxon>
        <taxon>Nodosilineaceae</taxon>
        <taxon>Almyronema</taxon>
        <taxon>Almyronema epifaneia</taxon>
    </lineage>
</organism>
<keyword evidence="3" id="KW-1185">Reference proteome</keyword>
<dbReference type="SUPFAM" id="SSF52540">
    <property type="entry name" value="P-loop containing nucleoside triphosphate hydrolases"/>
    <property type="match status" value="1"/>
</dbReference>
<evidence type="ECO:0000256" key="1">
    <source>
        <dbReference type="SAM" id="MobiDB-lite"/>
    </source>
</evidence>
<dbReference type="EMBL" id="JBHZOL010000115">
    <property type="protein sequence ID" value="MFE4108561.1"/>
    <property type="molecule type" value="Genomic_DNA"/>
</dbReference>
<feature type="region of interest" description="Disordered" evidence="1">
    <location>
        <begin position="227"/>
        <end position="246"/>
    </location>
</feature>
<sequence>MSASSQLFEYLDFLEGEAQQSKTLGSVAKSCGIFCLLSGAITAATLPGWGLFALAGGAVYGLQLLRESRKTGRTMPIPFSEVGIDSIVRGLSKVPSSDSDDLLDYHYLSSQQKSDYALLSICAEELGAMLDQLPPKRQKTRWYQISRRFHQTYCQHVRENPDLVAIAADKNQLMRFLLADADEMRRIQKEASAAIASNTLPEAEENPIGTNTKLNAVEVASQPLQLEPREWDDWDEDPPAEEKQQPDNSMALLREALGYPSVLIFGASGAGKSTLARWFIAERQKLGHSVEILDPHVAFGAWRDLPVYGAGLDYKACNERLGAFNALVQQRYQTLAKKENFNPRPHTVLCEEFTNWAQHCDRAGEFFSSSMSDLRKVNMFALYVAHGRTLTALGGSKGTAHQRDQTLLEIELDVSLSASGRPQPAGTGRIYYPNRKQAPVEITISDLSTKTPDKRPEQPLEAAYSADSSDDMVQLISTILKEAGEPLLASQIRQKKRVLKDQITKDQLDALLNRMAMEGFIRSTDETPARYHV</sequence>
<dbReference type="RefSeq" id="WP_377968190.1">
    <property type="nucleotide sequence ID" value="NZ_JBHZOL010000115.1"/>
</dbReference>